<dbReference type="Pfam" id="PF02311">
    <property type="entry name" value="AraC_binding"/>
    <property type="match status" value="1"/>
</dbReference>
<dbReference type="InterPro" id="IPR020449">
    <property type="entry name" value="Tscrpt_reg_AraC-type_HTH"/>
</dbReference>
<dbReference type="InterPro" id="IPR014710">
    <property type="entry name" value="RmlC-like_jellyroll"/>
</dbReference>
<evidence type="ECO:0000256" key="3">
    <source>
        <dbReference type="ARBA" id="ARBA00023163"/>
    </source>
</evidence>
<evidence type="ECO:0000256" key="2">
    <source>
        <dbReference type="ARBA" id="ARBA00023125"/>
    </source>
</evidence>
<dbReference type="InterPro" id="IPR018062">
    <property type="entry name" value="HTH_AraC-typ_CS"/>
</dbReference>
<proteinExistence type="predicted"/>
<dbReference type="SUPFAM" id="SSF46689">
    <property type="entry name" value="Homeodomain-like"/>
    <property type="match status" value="2"/>
</dbReference>
<dbReference type="PROSITE" id="PS01124">
    <property type="entry name" value="HTH_ARAC_FAMILY_2"/>
    <property type="match status" value="1"/>
</dbReference>
<dbReference type="InterPro" id="IPR018060">
    <property type="entry name" value="HTH_AraC"/>
</dbReference>
<keyword evidence="6" id="KW-1185">Reference proteome</keyword>
<keyword evidence="2" id="KW-0238">DNA-binding</keyword>
<dbReference type="SMART" id="SM00342">
    <property type="entry name" value="HTH_ARAC"/>
    <property type="match status" value="1"/>
</dbReference>
<organism evidence="5 6">
    <name type="scientific">Cohnella zeiphila</name>
    <dbReference type="NCBI Taxonomy" id="2761120"/>
    <lineage>
        <taxon>Bacteria</taxon>
        <taxon>Bacillati</taxon>
        <taxon>Bacillota</taxon>
        <taxon>Bacilli</taxon>
        <taxon>Bacillales</taxon>
        <taxon>Paenibacillaceae</taxon>
        <taxon>Cohnella</taxon>
    </lineage>
</organism>
<dbReference type="GO" id="GO:0043565">
    <property type="term" value="F:sequence-specific DNA binding"/>
    <property type="evidence" value="ECO:0007669"/>
    <property type="project" value="InterPro"/>
</dbReference>
<dbReference type="InterPro" id="IPR009057">
    <property type="entry name" value="Homeodomain-like_sf"/>
</dbReference>
<dbReference type="RefSeq" id="WP_185131641.1">
    <property type="nucleotide sequence ID" value="NZ_JACJVO010000031.1"/>
</dbReference>
<feature type="domain" description="HTH araC/xylS-type" evidence="4">
    <location>
        <begin position="205"/>
        <end position="303"/>
    </location>
</feature>
<accession>A0A7X0SSC0</accession>
<keyword evidence="1" id="KW-0805">Transcription regulation</keyword>
<dbReference type="GO" id="GO:0003700">
    <property type="term" value="F:DNA-binding transcription factor activity"/>
    <property type="evidence" value="ECO:0007669"/>
    <property type="project" value="InterPro"/>
</dbReference>
<name>A0A7X0SSC0_9BACL</name>
<dbReference type="EMBL" id="JACJVO010000031">
    <property type="protein sequence ID" value="MBB6733995.1"/>
    <property type="molecule type" value="Genomic_DNA"/>
</dbReference>
<evidence type="ECO:0000313" key="5">
    <source>
        <dbReference type="EMBL" id="MBB6733995.1"/>
    </source>
</evidence>
<keyword evidence="3" id="KW-0804">Transcription</keyword>
<dbReference type="PROSITE" id="PS00041">
    <property type="entry name" value="HTH_ARAC_FAMILY_1"/>
    <property type="match status" value="1"/>
</dbReference>
<dbReference type="Gene3D" id="2.60.120.10">
    <property type="entry name" value="Jelly Rolls"/>
    <property type="match status" value="1"/>
</dbReference>
<evidence type="ECO:0000256" key="1">
    <source>
        <dbReference type="ARBA" id="ARBA00023015"/>
    </source>
</evidence>
<dbReference type="InterPro" id="IPR037923">
    <property type="entry name" value="HTH-like"/>
</dbReference>
<reference evidence="5 6" key="1">
    <citation type="submission" date="2020-08" db="EMBL/GenBank/DDBJ databases">
        <title>Cohnella phylogeny.</title>
        <authorList>
            <person name="Dunlap C."/>
        </authorList>
    </citation>
    <scope>NUCLEOTIDE SEQUENCE [LARGE SCALE GENOMIC DNA]</scope>
    <source>
        <strain evidence="5 6">CBP 2801</strain>
    </source>
</reference>
<dbReference type="InterPro" id="IPR003313">
    <property type="entry name" value="AraC-bd"/>
</dbReference>
<dbReference type="PRINTS" id="PR00032">
    <property type="entry name" value="HTHARAC"/>
</dbReference>
<dbReference type="Proteomes" id="UP000564644">
    <property type="component" value="Unassembled WGS sequence"/>
</dbReference>
<evidence type="ECO:0000259" key="4">
    <source>
        <dbReference type="PROSITE" id="PS01124"/>
    </source>
</evidence>
<dbReference type="SUPFAM" id="SSF51215">
    <property type="entry name" value="Regulatory protein AraC"/>
    <property type="match status" value="1"/>
</dbReference>
<evidence type="ECO:0000313" key="6">
    <source>
        <dbReference type="Proteomes" id="UP000564644"/>
    </source>
</evidence>
<dbReference type="PANTHER" id="PTHR43280">
    <property type="entry name" value="ARAC-FAMILY TRANSCRIPTIONAL REGULATOR"/>
    <property type="match status" value="1"/>
</dbReference>
<gene>
    <name evidence="5" type="ORF">H7C18_24030</name>
</gene>
<dbReference type="Gene3D" id="1.10.10.60">
    <property type="entry name" value="Homeodomain-like"/>
    <property type="match status" value="2"/>
</dbReference>
<comment type="caution">
    <text evidence="5">The sequence shown here is derived from an EMBL/GenBank/DDBJ whole genome shotgun (WGS) entry which is preliminary data.</text>
</comment>
<dbReference type="PANTHER" id="PTHR43280:SF28">
    <property type="entry name" value="HTH-TYPE TRANSCRIPTIONAL ACTIVATOR RHAS"/>
    <property type="match status" value="1"/>
</dbReference>
<dbReference type="AlphaFoldDB" id="A0A7X0SSC0"/>
<dbReference type="Pfam" id="PF12833">
    <property type="entry name" value="HTH_18"/>
    <property type="match status" value="1"/>
</dbReference>
<protein>
    <submittedName>
        <fullName evidence="5">AraC family transcriptional regulator</fullName>
    </submittedName>
</protein>
<sequence length="309" mass="35542">MYDRFIKLFVLGRRETMEHGKLAEYDHEYAEYLFDTSSSPEHDNSMRIVRGGIGEGKPNYRSGPKRIECYSIHFVRDGHLTLEYRDKRTQVRGGDLFCLYPNVSYTYYRQSNEEPLRLCWLAIDGAGAEQLLKLAGFDADNPVVRQGWNRQTEELLESVYAILRREPPQTMSDHLELKSRLYQLFALLLRARGEPAAVRPTSRMQACANYIELHALDGITVQQVARMAGLNRTYFSTVFSRTFGISPAEYIYKVRMNRAKDLLLATSASITEIAYSLGYPSLFAFTRAFKKYFSLSPSEYRGRSRGPAE</sequence>